<dbReference type="CDD" id="cd12100">
    <property type="entry name" value="DD_CABYR_SP17"/>
    <property type="match status" value="1"/>
</dbReference>
<dbReference type="STRING" id="1676925.ENSPKIP00000020406"/>
<sequence>MSVPFSNTHLRVPRGFGNLLVGLAREILRDQPEDIPTFAALYFNDLLKKRADSGMDPAEWAARLEDRFYNNHSFKVNITRGALSNFGGNKPQKWQQPALVKRRLHLRPILPNRRSGDRVVSAKSMGP</sequence>
<dbReference type="InterPro" id="IPR003117">
    <property type="entry name" value="cAMP_dep_PK_reg_su_I/II_a/b"/>
</dbReference>
<evidence type="ECO:0000313" key="3">
    <source>
        <dbReference type="Proteomes" id="UP000261540"/>
    </source>
</evidence>
<dbReference type="AlphaFoldDB" id="A0A3B3RRN8"/>
<dbReference type="InterPro" id="IPR047579">
    <property type="entry name" value="DD_CABYR_SP17"/>
</dbReference>
<reference evidence="2" key="1">
    <citation type="submission" date="2025-08" db="UniProtKB">
        <authorList>
            <consortium name="Ensembl"/>
        </authorList>
    </citation>
    <scope>IDENTIFICATION</scope>
</reference>
<feature type="domain" description="RIIa" evidence="1">
    <location>
        <begin position="14"/>
        <end position="51"/>
    </location>
</feature>
<dbReference type="PANTHER" id="PTHR10699">
    <property type="entry name" value="NEUROMODULIN"/>
    <property type="match status" value="1"/>
</dbReference>
<protein>
    <submittedName>
        <fullName evidence="2">Sperm autoantigenic protein 17</fullName>
    </submittedName>
</protein>
<evidence type="ECO:0000313" key="2">
    <source>
        <dbReference type="Ensembl" id="ENSPKIP00000020406.1"/>
    </source>
</evidence>
<dbReference type="SMART" id="SM00394">
    <property type="entry name" value="RIIa"/>
    <property type="match status" value="1"/>
</dbReference>
<evidence type="ECO:0000259" key="1">
    <source>
        <dbReference type="SMART" id="SM00394"/>
    </source>
</evidence>
<proteinExistence type="predicted"/>
<dbReference type="PANTHER" id="PTHR10699:SF16">
    <property type="entry name" value="SPERM SURFACE PROTEIN SP17"/>
    <property type="match status" value="1"/>
</dbReference>
<organism evidence="2 3">
    <name type="scientific">Paramormyrops kingsleyae</name>
    <dbReference type="NCBI Taxonomy" id="1676925"/>
    <lineage>
        <taxon>Eukaryota</taxon>
        <taxon>Metazoa</taxon>
        <taxon>Chordata</taxon>
        <taxon>Craniata</taxon>
        <taxon>Vertebrata</taxon>
        <taxon>Euteleostomi</taxon>
        <taxon>Actinopterygii</taxon>
        <taxon>Neopterygii</taxon>
        <taxon>Teleostei</taxon>
        <taxon>Osteoglossocephala</taxon>
        <taxon>Osteoglossomorpha</taxon>
        <taxon>Osteoglossiformes</taxon>
        <taxon>Mormyridae</taxon>
        <taxon>Paramormyrops</taxon>
    </lineage>
</organism>
<accession>A0A3B3RRN8</accession>
<dbReference type="Pfam" id="PF02197">
    <property type="entry name" value="RIIa"/>
    <property type="match status" value="1"/>
</dbReference>
<dbReference type="Proteomes" id="UP000261540">
    <property type="component" value="Unplaced"/>
</dbReference>
<dbReference type="SUPFAM" id="SSF47391">
    <property type="entry name" value="Dimerization-anchoring domain of cAMP-dependent PK regulatory subunit"/>
    <property type="match status" value="1"/>
</dbReference>
<reference evidence="2" key="2">
    <citation type="submission" date="2025-09" db="UniProtKB">
        <authorList>
            <consortium name="Ensembl"/>
        </authorList>
    </citation>
    <scope>IDENTIFICATION</scope>
</reference>
<dbReference type="Gene3D" id="1.20.890.10">
    <property type="entry name" value="cAMP-dependent protein kinase regulatory subunit, dimerization-anchoring domain"/>
    <property type="match status" value="1"/>
</dbReference>
<dbReference type="GeneTree" id="ENSGT00440000039164"/>
<dbReference type="GO" id="GO:0005516">
    <property type="term" value="F:calmodulin binding"/>
    <property type="evidence" value="ECO:0007669"/>
    <property type="project" value="TreeGrafter"/>
</dbReference>
<dbReference type="Ensembl" id="ENSPKIT00000001023.1">
    <property type="protein sequence ID" value="ENSPKIP00000020406.1"/>
    <property type="gene ID" value="ENSPKIG00000005201.1"/>
</dbReference>
<keyword evidence="3" id="KW-1185">Reference proteome</keyword>
<name>A0A3B3RRN8_9TELE</name>